<reference evidence="3" key="1">
    <citation type="journal article" date="2021" name="Syst. Appl. Microbiol.">
        <title>Roseomonas hellenica sp. nov., isolated from roots of wild-growing Alkanna tinctoria.</title>
        <authorList>
            <person name="Rat A."/>
            <person name="Naranjo H.D."/>
            <person name="Lebbe L."/>
            <person name="Cnockaert M."/>
            <person name="Krigas N."/>
            <person name="Grigoriadou K."/>
            <person name="Maloupa E."/>
            <person name="Willems A."/>
        </authorList>
    </citation>
    <scope>NUCLEOTIDE SEQUENCE [LARGE SCALE GENOMIC DNA]</scope>
    <source>
        <strain evidence="3">LMG 31523</strain>
    </source>
</reference>
<evidence type="ECO:0008006" key="4">
    <source>
        <dbReference type="Google" id="ProtNLM"/>
    </source>
</evidence>
<organism evidence="2 3">
    <name type="scientific">Plastoroseomonas hellenica</name>
    <dbReference type="NCBI Taxonomy" id="2687306"/>
    <lineage>
        <taxon>Bacteria</taxon>
        <taxon>Pseudomonadati</taxon>
        <taxon>Pseudomonadota</taxon>
        <taxon>Alphaproteobacteria</taxon>
        <taxon>Acetobacterales</taxon>
        <taxon>Acetobacteraceae</taxon>
        <taxon>Plastoroseomonas</taxon>
    </lineage>
</organism>
<proteinExistence type="predicted"/>
<evidence type="ECO:0000313" key="3">
    <source>
        <dbReference type="Proteomes" id="UP001196870"/>
    </source>
</evidence>
<sequence>MVDHRATASLACALLLTLTPHAARSQGAGHAGHADHAPAAVLGRVSFPVACDAQAQATFDRGMLLQHSFWYQASGEAFREARRADPGCTMTHWGEALSLLTNPYSPPAPANLRAGRALLEEAQRLGPRNAREAAYVEALALVFAGDDLAQHRTRLAAYRDAMAQLHQRYPDDTEAAIQYALILGVAASPGDKTYADQLRGAEILEREWQRQPEHPGIVHYLIHLYDYPPLAARGIRAAERYAGLAADAPHALHMPSHIFTRVGRWESSVETNRRSADRAITAGDPDGELHALDYMVYAYLQMGQDRAARRTIDDAGRARAEAPPRNAHAFAMAAMPARYVLERGAWTEAAALSPGETSFPYADALTYFARALGLARAGRPQESAADIEALTRIAAALQGRDAYWAEQVDIQRQAAAAWATFAGGQREEGLAALRAAAEREGRTEKHVITPGPLAPVRELLAEALLEAGQHAAAQREYLAVQQTEPRRFRAVHGTARAAELAGDAAAARDAYRLLLEIAAQADSERAEIATARAYLARN</sequence>
<dbReference type="EMBL" id="JAAGBB010000005">
    <property type="protein sequence ID" value="MBR0663870.1"/>
    <property type="molecule type" value="Genomic_DNA"/>
</dbReference>
<dbReference type="PANTHER" id="PTHR45588">
    <property type="entry name" value="TPR DOMAIN-CONTAINING PROTEIN"/>
    <property type="match status" value="1"/>
</dbReference>
<feature type="chain" id="PRO_5045914007" description="Tetratricopeptide repeat protein" evidence="1">
    <location>
        <begin position="23"/>
        <end position="538"/>
    </location>
</feature>
<evidence type="ECO:0000256" key="1">
    <source>
        <dbReference type="SAM" id="SignalP"/>
    </source>
</evidence>
<comment type="caution">
    <text evidence="2">The sequence shown here is derived from an EMBL/GenBank/DDBJ whole genome shotgun (WGS) entry which is preliminary data.</text>
</comment>
<feature type="signal peptide" evidence="1">
    <location>
        <begin position="1"/>
        <end position="22"/>
    </location>
</feature>
<gene>
    <name evidence="2" type="ORF">GXW71_05805</name>
</gene>
<protein>
    <recommendedName>
        <fullName evidence="4">Tetratricopeptide repeat protein</fullName>
    </recommendedName>
</protein>
<accession>A0ABS5EV91</accession>
<dbReference type="Proteomes" id="UP001196870">
    <property type="component" value="Unassembled WGS sequence"/>
</dbReference>
<dbReference type="SUPFAM" id="SSF48452">
    <property type="entry name" value="TPR-like"/>
    <property type="match status" value="1"/>
</dbReference>
<dbReference type="PANTHER" id="PTHR45588:SF1">
    <property type="entry name" value="WW DOMAIN-CONTAINING PROTEIN"/>
    <property type="match status" value="1"/>
</dbReference>
<keyword evidence="1" id="KW-0732">Signal</keyword>
<evidence type="ECO:0000313" key="2">
    <source>
        <dbReference type="EMBL" id="MBR0663870.1"/>
    </source>
</evidence>
<dbReference type="RefSeq" id="WP_211851459.1">
    <property type="nucleotide sequence ID" value="NZ_JAAGBB010000005.1"/>
</dbReference>
<dbReference type="InterPro" id="IPR011990">
    <property type="entry name" value="TPR-like_helical_dom_sf"/>
</dbReference>
<dbReference type="Gene3D" id="1.25.40.10">
    <property type="entry name" value="Tetratricopeptide repeat domain"/>
    <property type="match status" value="1"/>
</dbReference>
<keyword evidence="3" id="KW-1185">Reference proteome</keyword>
<name>A0ABS5EV91_9PROT</name>